<proteinExistence type="predicted"/>
<protein>
    <submittedName>
        <fullName evidence="1">Uncharacterized protein</fullName>
    </submittedName>
</protein>
<organism evidence="1">
    <name type="scientific">Anguilla anguilla</name>
    <name type="common">European freshwater eel</name>
    <name type="synonym">Muraena anguilla</name>
    <dbReference type="NCBI Taxonomy" id="7936"/>
    <lineage>
        <taxon>Eukaryota</taxon>
        <taxon>Metazoa</taxon>
        <taxon>Chordata</taxon>
        <taxon>Craniata</taxon>
        <taxon>Vertebrata</taxon>
        <taxon>Euteleostomi</taxon>
        <taxon>Actinopterygii</taxon>
        <taxon>Neopterygii</taxon>
        <taxon>Teleostei</taxon>
        <taxon>Anguilliformes</taxon>
        <taxon>Anguillidae</taxon>
        <taxon>Anguilla</taxon>
    </lineage>
</organism>
<dbReference type="AlphaFoldDB" id="A0A0E9S0W3"/>
<name>A0A0E9S0W3_ANGAN</name>
<sequence length="40" mass="4272">MSGPNSVGVKAPLVDSTVSTYTGFCLSVQIEVRNKIMKTL</sequence>
<dbReference type="EMBL" id="GBXM01073750">
    <property type="protein sequence ID" value="JAH34827.1"/>
    <property type="molecule type" value="Transcribed_RNA"/>
</dbReference>
<accession>A0A0E9S0W3</accession>
<reference evidence="1" key="1">
    <citation type="submission" date="2014-11" db="EMBL/GenBank/DDBJ databases">
        <authorList>
            <person name="Amaro Gonzalez C."/>
        </authorList>
    </citation>
    <scope>NUCLEOTIDE SEQUENCE</scope>
</reference>
<evidence type="ECO:0000313" key="1">
    <source>
        <dbReference type="EMBL" id="JAH34827.1"/>
    </source>
</evidence>
<reference evidence="1" key="2">
    <citation type="journal article" date="2015" name="Fish Shellfish Immunol.">
        <title>Early steps in the European eel (Anguilla anguilla)-Vibrio vulnificus interaction in the gills: Role of the RtxA13 toxin.</title>
        <authorList>
            <person name="Callol A."/>
            <person name="Pajuelo D."/>
            <person name="Ebbesson L."/>
            <person name="Teles M."/>
            <person name="MacKenzie S."/>
            <person name="Amaro C."/>
        </authorList>
    </citation>
    <scope>NUCLEOTIDE SEQUENCE</scope>
</reference>